<comment type="caution">
    <text evidence="1">The sequence shown here is derived from an EMBL/GenBank/DDBJ whole genome shotgun (WGS) entry which is preliminary data.</text>
</comment>
<reference evidence="1" key="1">
    <citation type="journal article" date="2015" name="Nature">
        <title>Complex archaea that bridge the gap between prokaryotes and eukaryotes.</title>
        <authorList>
            <person name="Spang A."/>
            <person name="Saw J.H."/>
            <person name="Jorgensen S.L."/>
            <person name="Zaremba-Niedzwiedzka K."/>
            <person name="Martijn J."/>
            <person name="Lind A.E."/>
            <person name="van Eijk R."/>
            <person name="Schleper C."/>
            <person name="Guy L."/>
            <person name="Ettema T.J."/>
        </authorList>
    </citation>
    <scope>NUCLEOTIDE SEQUENCE</scope>
</reference>
<organism evidence="1">
    <name type="scientific">marine sediment metagenome</name>
    <dbReference type="NCBI Taxonomy" id="412755"/>
    <lineage>
        <taxon>unclassified sequences</taxon>
        <taxon>metagenomes</taxon>
        <taxon>ecological metagenomes</taxon>
    </lineage>
</organism>
<sequence length="81" mass="9654">MQFEDDMITEIVFRRLVEIIERYNPENVRIWSTDCCNRGEIWDDIIYKTPHDVICPYCRQKNAAIVKIEDTTDEKTINQSA</sequence>
<accession>A0A0F9N6J4</accession>
<dbReference type="AlphaFoldDB" id="A0A0F9N6J4"/>
<name>A0A0F9N6J4_9ZZZZ</name>
<gene>
    <name evidence="1" type="ORF">LCGC14_1005020</name>
</gene>
<proteinExistence type="predicted"/>
<dbReference type="EMBL" id="LAZR01003909">
    <property type="protein sequence ID" value="KKN13569.1"/>
    <property type="molecule type" value="Genomic_DNA"/>
</dbReference>
<protein>
    <submittedName>
        <fullName evidence="1">Uncharacterized protein</fullName>
    </submittedName>
</protein>
<evidence type="ECO:0000313" key="1">
    <source>
        <dbReference type="EMBL" id="KKN13569.1"/>
    </source>
</evidence>